<evidence type="ECO:0000256" key="1">
    <source>
        <dbReference type="SAM" id="SignalP"/>
    </source>
</evidence>
<dbReference type="Proteomes" id="UP000318380">
    <property type="component" value="Unassembled WGS sequence"/>
</dbReference>
<evidence type="ECO:0008006" key="4">
    <source>
        <dbReference type="Google" id="ProtNLM"/>
    </source>
</evidence>
<sequence length="269" mass="28549">MRFIVPCLLASALALSGCGGAPAAAPAVLTPSPTPTPAVTSPVPAELTKANLANRTLAALKKKGSFQVEVLLIERGGDRRYTDLDYRANVRLTGTSADLSASTKEVPLVIRSGGVTYFEDDSLTGSSRRPWVRLNPKGKSRAERDANEIADTVIGLALSYQVLGGATHATSFQRGGQPAVDATEAGQEYIFTVDPRKAAGEFFAWPMIRDAVGTLNVSVAVDAHEVPRRIEYVVRSKDGSSLNVRVILRGFGQKTPVVPPPAAKIGKLR</sequence>
<dbReference type="AlphaFoldDB" id="A0A561BYL2"/>
<dbReference type="PROSITE" id="PS51257">
    <property type="entry name" value="PROKAR_LIPOPROTEIN"/>
    <property type="match status" value="1"/>
</dbReference>
<evidence type="ECO:0000313" key="2">
    <source>
        <dbReference type="EMBL" id="TWD83891.1"/>
    </source>
</evidence>
<evidence type="ECO:0000313" key="3">
    <source>
        <dbReference type="Proteomes" id="UP000318380"/>
    </source>
</evidence>
<keyword evidence="1" id="KW-0732">Signal</keyword>
<accession>A0A561BYL2</accession>
<organism evidence="2 3">
    <name type="scientific">Kribbella amoyensis</name>
    <dbReference type="NCBI Taxonomy" id="996641"/>
    <lineage>
        <taxon>Bacteria</taxon>
        <taxon>Bacillati</taxon>
        <taxon>Actinomycetota</taxon>
        <taxon>Actinomycetes</taxon>
        <taxon>Propionibacteriales</taxon>
        <taxon>Kribbellaceae</taxon>
        <taxon>Kribbella</taxon>
    </lineage>
</organism>
<dbReference type="EMBL" id="VIVK01000001">
    <property type="protein sequence ID" value="TWD83891.1"/>
    <property type="molecule type" value="Genomic_DNA"/>
</dbReference>
<feature type="signal peptide" evidence="1">
    <location>
        <begin position="1"/>
        <end position="23"/>
    </location>
</feature>
<protein>
    <recommendedName>
        <fullName evidence="4">LppX_LprAFG lipoprotein</fullName>
    </recommendedName>
</protein>
<proteinExistence type="predicted"/>
<feature type="chain" id="PRO_5021950209" description="LppX_LprAFG lipoprotein" evidence="1">
    <location>
        <begin position="24"/>
        <end position="269"/>
    </location>
</feature>
<gene>
    <name evidence="2" type="ORF">FB561_5060</name>
</gene>
<name>A0A561BYL2_9ACTN</name>
<dbReference type="RefSeq" id="WP_145810862.1">
    <property type="nucleotide sequence ID" value="NZ_VIVK01000001.1"/>
</dbReference>
<keyword evidence="3" id="KW-1185">Reference proteome</keyword>
<comment type="caution">
    <text evidence="2">The sequence shown here is derived from an EMBL/GenBank/DDBJ whole genome shotgun (WGS) entry which is preliminary data.</text>
</comment>
<reference evidence="2 3" key="1">
    <citation type="submission" date="2019-06" db="EMBL/GenBank/DDBJ databases">
        <title>Sequencing the genomes of 1000 actinobacteria strains.</title>
        <authorList>
            <person name="Klenk H.-P."/>
        </authorList>
    </citation>
    <scope>NUCLEOTIDE SEQUENCE [LARGE SCALE GENOMIC DNA]</scope>
    <source>
        <strain evidence="2 3">DSM 24683</strain>
    </source>
</reference>
<dbReference type="OrthoDB" id="3369896at2"/>